<organism evidence="1 2">
    <name type="scientific">Phytophthora lilii</name>
    <dbReference type="NCBI Taxonomy" id="2077276"/>
    <lineage>
        <taxon>Eukaryota</taxon>
        <taxon>Sar</taxon>
        <taxon>Stramenopiles</taxon>
        <taxon>Oomycota</taxon>
        <taxon>Peronosporomycetes</taxon>
        <taxon>Peronosporales</taxon>
        <taxon>Peronosporaceae</taxon>
        <taxon>Phytophthora</taxon>
    </lineage>
</organism>
<dbReference type="EMBL" id="BSXW01000659">
    <property type="protein sequence ID" value="GMF27376.1"/>
    <property type="molecule type" value="Genomic_DNA"/>
</dbReference>
<gene>
    <name evidence="1" type="ORF">Plil01_001144900</name>
</gene>
<accession>A0A9W6U6S6</accession>
<dbReference type="AlphaFoldDB" id="A0A9W6U6S6"/>
<evidence type="ECO:0000313" key="2">
    <source>
        <dbReference type="Proteomes" id="UP001165083"/>
    </source>
</evidence>
<comment type="caution">
    <text evidence="1">The sequence shown here is derived from an EMBL/GenBank/DDBJ whole genome shotgun (WGS) entry which is preliminary data.</text>
</comment>
<sequence>MSVFFLLLRARNSNLPGSTRDKTFDSWKFKSTSRLPDVQPGFIKDDEWELLLGLCSAIYKERIDMLDAASDMMVLSRKGSDSEFKVPNDQALSLVSDVVIYSVPLICKTLFGGASSRYQEHMRRS</sequence>
<protein>
    <submittedName>
        <fullName evidence="1">Unnamed protein product</fullName>
    </submittedName>
</protein>
<dbReference type="Proteomes" id="UP001165083">
    <property type="component" value="Unassembled WGS sequence"/>
</dbReference>
<keyword evidence="2" id="KW-1185">Reference proteome</keyword>
<proteinExistence type="predicted"/>
<name>A0A9W6U6S6_9STRA</name>
<reference evidence="1" key="1">
    <citation type="submission" date="2023-04" db="EMBL/GenBank/DDBJ databases">
        <title>Phytophthora lilii NBRC 32176.</title>
        <authorList>
            <person name="Ichikawa N."/>
            <person name="Sato H."/>
            <person name="Tonouchi N."/>
        </authorList>
    </citation>
    <scope>NUCLEOTIDE SEQUENCE</scope>
    <source>
        <strain evidence="1">NBRC 32176</strain>
    </source>
</reference>
<evidence type="ECO:0000313" key="1">
    <source>
        <dbReference type="EMBL" id="GMF27376.1"/>
    </source>
</evidence>